<dbReference type="EMBL" id="JACXJA010000010">
    <property type="protein sequence ID" value="MBD2862299.1"/>
    <property type="molecule type" value="Genomic_DNA"/>
</dbReference>
<feature type="domain" description="Xylose isomerase-like TIM barrel" evidence="1">
    <location>
        <begin position="38"/>
        <end position="264"/>
    </location>
</feature>
<organism evidence="2 3">
    <name type="scientific">Paenibacillus oceani</name>
    <dbReference type="NCBI Taxonomy" id="2772510"/>
    <lineage>
        <taxon>Bacteria</taxon>
        <taxon>Bacillati</taxon>
        <taxon>Bacillota</taxon>
        <taxon>Bacilli</taxon>
        <taxon>Bacillales</taxon>
        <taxon>Paenibacillaceae</taxon>
        <taxon>Paenibacillus</taxon>
    </lineage>
</organism>
<dbReference type="GO" id="GO:0016853">
    <property type="term" value="F:isomerase activity"/>
    <property type="evidence" value="ECO:0007669"/>
    <property type="project" value="UniProtKB-KW"/>
</dbReference>
<keyword evidence="3" id="KW-1185">Reference proteome</keyword>
<dbReference type="InterPro" id="IPR036237">
    <property type="entry name" value="Xyl_isomerase-like_sf"/>
</dbReference>
<dbReference type="SUPFAM" id="SSF51658">
    <property type="entry name" value="Xylose isomerase-like"/>
    <property type="match status" value="1"/>
</dbReference>
<proteinExistence type="predicted"/>
<accession>A0A927C7I8</accession>
<dbReference type="Gene3D" id="3.20.20.150">
    <property type="entry name" value="Divalent-metal-dependent TIM barrel enzymes"/>
    <property type="match status" value="1"/>
</dbReference>
<sequence length="291" mass="32420">MGTMEERRSGEAVVHPADWLIGASLSLNDWDMGRVDVAEIVQAGIRCIELAWRNDTFDMFDPVQEAKCTRWIGQAIEHGIAIRSLHLPYGPLFDVSATGDGESEAAVLRHVRLMRLARQWAIGIVILHPSYEPIRDEERPARMAACKAALASLAAEADRLGVRIAVENLPRTCLGRDSSEMSELAAADPRLLVCCDVNHMLLESQEMFIGKLGVRIGAVHMSDYDGVDERHWMPGRGVIRWNEVLRSLAKHGYPGPFLFEVRQPVPTELAACWQELLADYQKESVSERAPG</sequence>
<comment type="caution">
    <text evidence="2">The sequence shown here is derived from an EMBL/GenBank/DDBJ whole genome shotgun (WGS) entry which is preliminary data.</text>
</comment>
<evidence type="ECO:0000259" key="1">
    <source>
        <dbReference type="Pfam" id="PF01261"/>
    </source>
</evidence>
<evidence type="ECO:0000313" key="2">
    <source>
        <dbReference type="EMBL" id="MBD2862299.1"/>
    </source>
</evidence>
<dbReference type="Proteomes" id="UP000639396">
    <property type="component" value="Unassembled WGS sequence"/>
</dbReference>
<dbReference type="InterPro" id="IPR050312">
    <property type="entry name" value="IolE/XylAMocC-like"/>
</dbReference>
<protein>
    <submittedName>
        <fullName evidence="2">Sugar phosphate isomerase/epimerase</fullName>
    </submittedName>
</protein>
<dbReference type="RefSeq" id="WP_190927047.1">
    <property type="nucleotide sequence ID" value="NZ_JACXJA010000010.1"/>
</dbReference>
<evidence type="ECO:0000313" key="3">
    <source>
        <dbReference type="Proteomes" id="UP000639396"/>
    </source>
</evidence>
<keyword evidence="2" id="KW-0413">Isomerase</keyword>
<gene>
    <name evidence="2" type="ORF">IDH45_09920</name>
</gene>
<name>A0A927C7I8_9BACL</name>
<reference evidence="2" key="1">
    <citation type="submission" date="2020-09" db="EMBL/GenBank/DDBJ databases">
        <title>A novel bacterium of genus Paenibacillus, isolated from South China Sea.</title>
        <authorList>
            <person name="Huang H."/>
            <person name="Mo K."/>
            <person name="Hu Y."/>
        </authorList>
    </citation>
    <scope>NUCLEOTIDE SEQUENCE</scope>
    <source>
        <strain evidence="2">IB182363</strain>
    </source>
</reference>
<dbReference type="Pfam" id="PF01261">
    <property type="entry name" value="AP_endonuc_2"/>
    <property type="match status" value="1"/>
</dbReference>
<dbReference type="InterPro" id="IPR013022">
    <property type="entry name" value="Xyl_isomerase-like_TIM-brl"/>
</dbReference>
<dbReference type="PANTHER" id="PTHR12110">
    <property type="entry name" value="HYDROXYPYRUVATE ISOMERASE"/>
    <property type="match status" value="1"/>
</dbReference>
<dbReference type="PANTHER" id="PTHR12110:SF53">
    <property type="entry name" value="BLR5974 PROTEIN"/>
    <property type="match status" value="1"/>
</dbReference>
<dbReference type="AlphaFoldDB" id="A0A927C7I8"/>